<dbReference type="AlphaFoldDB" id="A0A315VUS0"/>
<comment type="caution">
    <text evidence="2">The sequence shown here is derived from an EMBL/GenBank/DDBJ whole genome shotgun (WGS) entry which is preliminary data.</text>
</comment>
<evidence type="ECO:0000313" key="2">
    <source>
        <dbReference type="EMBL" id="PWA27346.1"/>
    </source>
</evidence>
<dbReference type="Proteomes" id="UP000250572">
    <property type="component" value="Unassembled WGS sequence"/>
</dbReference>
<accession>A0A315VUS0</accession>
<feature type="domain" description="Alkylated DNA repair protein AlkB homologue 8 N-terminal" evidence="1">
    <location>
        <begin position="79"/>
        <end position="119"/>
    </location>
</feature>
<sequence length="176" mass="19624">MMGSNLASASLQEAGKYVCMFTALCWFALSGLGENNLCTNVRKTKEMVVDFRKLKDPLHLLYIGGAAMEVVSSYNELTWSANTLHLVKKAHQHLYFLKKLQRAGLGASVLRSFYRCVVENILCTCITVWHGSWTAPERTVLCTEDCGEQPFLHLGPLHSTMQEEGAPHHEGLHPSC</sequence>
<gene>
    <name evidence="2" type="ORF">CCH79_00000570</name>
</gene>
<dbReference type="GO" id="GO:0016706">
    <property type="term" value="F:2-oxoglutarate-dependent dioxygenase activity"/>
    <property type="evidence" value="ECO:0007669"/>
    <property type="project" value="InterPro"/>
</dbReference>
<name>A0A315VUS0_GAMAF</name>
<dbReference type="GO" id="GO:0008168">
    <property type="term" value="F:methyltransferase activity"/>
    <property type="evidence" value="ECO:0007669"/>
    <property type="project" value="InterPro"/>
</dbReference>
<dbReference type="EMBL" id="NHOQ01001000">
    <property type="protein sequence ID" value="PWA27346.1"/>
    <property type="molecule type" value="Genomic_DNA"/>
</dbReference>
<protein>
    <recommendedName>
        <fullName evidence="1">Alkylated DNA repair protein AlkB homologue 8 N-terminal domain-containing protein</fullName>
    </recommendedName>
</protein>
<dbReference type="Pfam" id="PF09004">
    <property type="entry name" value="ALKBH8_N"/>
    <property type="match status" value="1"/>
</dbReference>
<dbReference type="InterPro" id="IPR015095">
    <property type="entry name" value="AlkB_hom8_N"/>
</dbReference>
<proteinExistence type="predicted"/>
<feature type="non-terminal residue" evidence="2">
    <location>
        <position position="176"/>
    </location>
</feature>
<keyword evidence="3" id="KW-1185">Reference proteome</keyword>
<reference evidence="2 3" key="1">
    <citation type="journal article" date="2018" name="G3 (Bethesda)">
        <title>A High-Quality Reference Genome for the Invasive Mosquitofish Gambusia affinis Using a Chicago Library.</title>
        <authorList>
            <person name="Hoffberg S.L."/>
            <person name="Troendle N.J."/>
            <person name="Glenn T.C."/>
            <person name="Mahmud O."/>
            <person name="Louha S."/>
            <person name="Chalopin D."/>
            <person name="Bennetzen J.L."/>
            <person name="Mauricio R."/>
        </authorList>
    </citation>
    <scope>NUCLEOTIDE SEQUENCE [LARGE SCALE GENOMIC DNA]</scope>
    <source>
        <strain evidence="2">NE01/NJP1002.9</strain>
        <tissue evidence="2">Muscle</tissue>
    </source>
</reference>
<evidence type="ECO:0000259" key="1">
    <source>
        <dbReference type="Pfam" id="PF09004"/>
    </source>
</evidence>
<evidence type="ECO:0000313" key="3">
    <source>
        <dbReference type="Proteomes" id="UP000250572"/>
    </source>
</evidence>
<organism evidence="2 3">
    <name type="scientific">Gambusia affinis</name>
    <name type="common">Western mosquitofish</name>
    <name type="synonym">Heterandria affinis</name>
    <dbReference type="NCBI Taxonomy" id="33528"/>
    <lineage>
        <taxon>Eukaryota</taxon>
        <taxon>Metazoa</taxon>
        <taxon>Chordata</taxon>
        <taxon>Craniata</taxon>
        <taxon>Vertebrata</taxon>
        <taxon>Euteleostomi</taxon>
        <taxon>Actinopterygii</taxon>
        <taxon>Neopterygii</taxon>
        <taxon>Teleostei</taxon>
        <taxon>Neoteleostei</taxon>
        <taxon>Acanthomorphata</taxon>
        <taxon>Ovalentaria</taxon>
        <taxon>Atherinomorphae</taxon>
        <taxon>Cyprinodontiformes</taxon>
        <taxon>Poeciliidae</taxon>
        <taxon>Poeciliinae</taxon>
        <taxon>Gambusia</taxon>
    </lineage>
</organism>